<keyword evidence="3" id="KW-1185">Reference proteome</keyword>
<dbReference type="InterPro" id="IPR006938">
    <property type="entry name" value="DUF624"/>
</dbReference>
<keyword evidence="1" id="KW-0472">Membrane</keyword>
<dbReference type="Proteomes" id="UP000199318">
    <property type="component" value="Unassembled WGS sequence"/>
</dbReference>
<keyword evidence="1" id="KW-1133">Transmembrane helix</keyword>
<dbReference type="STRING" id="1464123.SAMN05444126_10483"/>
<gene>
    <name evidence="2" type="ORF">SAMN05444126_10483</name>
</gene>
<dbReference type="RefSeq" id="WP_093072110.1">
    <property type="nucleotide sequence ID" value="NZ_FOGV01000004.1"/>
</dbReference>
<reference evidence="3" key="1">
    <citation type="submission" date="2016-10" db="EMBL/GenBank/DDBJ databases">
        <authorList>
            <person name="de Groot N.N."/>
        </authorList>
    </citation>
    <scope>NUCLEOTIDE SEQUENCE [LARGE SCALE GENOMIC DNA]</scope>
    <source>
        <strain evidence="3">10nlg</strain>
    </source>
</reference>
<dbReference type="EMBL" id="FOGV01000004">
    <property type="protein sequence ID" value="SER69783.1"/>
    <property type="molecule type" value="Genomic_DNA"/>
</dbReference>
<feature type="transmembrane region" description="Helical" evidence="1">
    <location>
        <begin position="69"/>
        <end position="89"/>
    </location>
</feature>
<accession>A0A1H9RCY1</accession>
<comment type="caution">
    <text evidence="2">The sequence shown here is derived from an EMBL/GenBank/DDBJ whole genome shotgun (WGS) entry which is preliminary data.</text>
</comment>
<organism evidence="2 3">
    <name type="scientific">Salisediminibacterium halotolerans</name>
    <dbReference type="NCBI Taxonomy" id="517425"/>
    <lineage>
        <taxon>Bacteria</taxon>
        <taxon>Bacillati</taxon>
        <taxon>Bacillota</taxon>
        <taxon>Bacilli</taxon>
        <taxon>Bacillales</taxon>
        <taxon>Bacillaceae</taxon>
        <taxon>Salisediminibacterium</taxon>
    </lineage>
</organism>
<proteinExistence type="predicted"/>
<feature type="transmembrane region" description="Helical" evidence="1">
    <location>
        <begin position="101"/>
        <end position="128"/>
    </location>
</feature>
<evidence type="ECO:0000313" key="3">
    <source>
        <dbReference type="Proteomes" id="UP000199318"/>
    </source>
</evidence>
<dbReference type="Pfam" id="PF04854">
    <property type="entry name" value="DUF624"/>
    <property type="match status" value="1"/>
</dbReference>
<name>A0A1H9RCY1_9BACI</name>
<feature type="transmembrane region" description="Helical" evidence="1">
    <location>
        <begin position="20"/>
        <end position="48"/>
    </location>
</feature>
<feature type="transmembrane region" description="Helical" evidence="1">
    <location>
        <begin position="140"/>
        <end position="165"/>
    </location>
</feature>
<dbReference type="AlphaFoldDB" id="A0A1H9RCY1"/>
<keyword evidence="1" id="KW-0812">Transmembrane</keyword>
<dbReference type="OrthoDB" id="2182676at2"/>
<evidence type="ECO:0000256" key="1">
    <source>
        <dbReference type="SAM" id="Phobius"/>
    </source>
</evidence>
<feature type="transmembrane region" description="Helical" evidence="1">
    <location>
        <begin position="171"/>
        <end position="189"/>
    </location>
</feature>
<protein>
    <submittedName>
        <fullName evidence="2">Uncharacterized membrane protein YesL</fullName>
    </submittedName>
</protein>
<evidence type="ECO:0000313" key="2">
    <source>
        <dbReference type="EMBL" id="SER69783.1"/>
    </source>
</evidence>
<sequence>MKQVHLFSEWIYRLTALNLLWILFTVAGLGIFGAAPATAAAFRVVYSWQHEEQIDVSMFRLFLNTFKQRFVSANILFLLILAGGAFLYSNLYLAFRIDHPAAFISIGIAIFLTVLYATIVVYSLPLIVHSNIGIFQSMKLALIYGISFPFDTISLFLSGFILFWLAGLTPVIHLFFTASILTYVIMAIITKNNKKITVSG</sequence>